<gene>
    <name evidence="2" type="ORF">CPT_Merlin204</name>
</gene>
<dbReference type="InterPro" id="IPR003343">
    <property type="entry name" value="Big_2"/>
</dbReference>
<protein>
    <submittedName>
        <fullName evidence="2">Head outer capsid protein</fullName>
    </submittedName>
</protein>
<organism evidence="2 3">
    <name type="scientific">Citrobacter phage Merlin</name>
    <dbReference type="NCBI Taxonomy" id="1675602"/>
    <lineage>
        <taxon>Viruses</taxon>
        <taxon>Duplodnaviria</taxon>
        <taxon>Heunggongvirae</taxon>
        <taxon>Uroviricota</taxon>
        <taxon>Caudoviricetes</taxon>
        <taxon>Pantevenvirales</taxon>
        <taxon>Straboviridae</taxon>
        <taxon>Tevenvirinae</taxon>
        <taxon>Moonvirus</taxon>
        <taxon>Moonvirus merlin</taxon>
    </lineage>
</organism>
<dbReference type="InterPro" id="IPR007110">
    <property type="entry name" value="Ig-like_dom"/>
</dbReference>
<sequence length="273" mass="29415">MATSIALSPTNPTIKIGDSQQFTATLTGAPEGSTTEYKWTVDNIQQSSTSATMNYVASTPGNKVIKVESTTKVDSQPDDVQSATTSLTVKDVMTLNVTISAQSQTIKVGESYTAACGVTGQPSGSTIAYKWSTGETTETVSKVATQEGNISLTCEVTVTATGFEDAVKTSNVLSITVTAADPVVPPECPLIYVHPLPWRSSAYIWAGWWVMDAIQRLTIEGKDWKTATKEDTPYYCHLAVLAKMINDYPEVDVQESRNGRIVHRTALEAGIIY</sequence>
<accession>A0A0K1LNW7</accession>
<dbReference type="Pfam" id="PF02368">
    <property type="entry name" value="Big_2"/>
    <property type="match status" value="1"/>
</dbReference>
<keyword evidence="3" id="KW-1185">Reference proteome</keyword>
<evidence type="ECO:0000313" key="3">
    <source>
        <dbReference type="Proteomes" id="UP000204280"/>
    </source>
</evidence>
<feature type="domain" description="Ig-like" evidence="1">
    <location>
        <begin position="77"/>
        <end position="170"/>
    </location>
</feature>
<name>A0A0K1LNW7_9CAUD</name>
<dbReference type="EMBL" id="KT001915">
    <property type="protein sequence ID" value="AKU43850.1"/>
    <property type="molecule type" value="Genomic_DNA"/>
</dbReference>
<dbReference type="Proteomes" id="UP000204280">
    <property type="component" value="Segment"/>
</dbReference>
<dbReference type="PROSITE" id="PS50835">
    <property type="entry name" value="IG_LIKE"/>
    <property type="match status" value="1"/>
</dbReference>
<reference evidence="2 3" key="1">
    <citation type="journal article" date="2015" name="Genome Announc.">
        <title>Complete Genome Sequence of Citrobacter freundii Myophage Merlin.</title>
        <authorList>
            <person name="LeSage K.C."/>
            <person name="Hargrove E.C."/>
            <person name="Cahill J.L."/>
            <person name="Rasche E.S."/>
            <person name="Kuty Everett G.F."/>
        </authorList>
    </citation>
    <scope>NUCLEOTIDE SEQUENCE [LARGE SCALE GENOMIC DNA]</scope>
</reference>
<dbReference type="GeneID" id="26648129"/>
<proteinExistence type="predicted"/>
<evidence type="ECO:0000259" key="1">
    <source>
        <dbReference type="PROSITE" id="PS50835"/>
    </source>
</evidence>
<dbReference type="RefSeq" id="YP_009203918.1">
    <property type="nucleotide sequence ID" value="NC_028857.1"/>
</dbReference>
<evidence type="ECO:0000313" key="2">
    <source>
        <dbReference type="EMBL" id="AKU43850.1"/>
    </source>
</evidence>
<dbReference type="KEGG" id="vg:26648129"/>
<dbReference type="OrthoDB" id="6682at10239"/>